<accession>D0L682</accession>
<dbReference type="OrthoDB" id="9800643at2"/>
<dbReference type="RefSeq" id="WP_012833209.1">
    <property type="nucleotide sequence ID" value="NC_013441.1"/>
</dbReference>
<dbReference type="PANTHER" id="PTHR18895:SF74">
    <property type="entry name" value="MTRF1L RELEASE FACTOR GLUTAMINE METHYLTRANSFERASE"/>
    <property type="match status" value="1"/>
</dbReference>
<dbReference type="SUPFAM" id="SSF53335">
    <property type="entry name" value="S-adenosyl-L-methionine-dependent methyltransferases"/>
    <property type="match status" value="1"/>
</dbReference>
<organism evidence="1 2">
    <name type="scientific">Gordonia bronchialis (strain ATCC 25592 / DSM 43247 / BCRC 13721 / JCM 3198 / KCTC 3076 / NBRC 16047 / NCTC 10667)</name>
    <name type="common">Rhodococcus bronchialis</name>
    <dbReference type="NCBI Taxonomy" id="526226"/>
    <lineage>
        <taxon>Bacteria</taxon>
        <taxon>Bacillati</taxon>
        <taxon>Actinomycetota</taxon>
        <taxon>Actinomycetes</taxon>
        <taxon>Mycobacteriales</taxon>
        <taxon>Gordoniaceae</taxon>
        <taxon>Gordonia</taxon>
    </lineage>
</organism>
<dbReference type="KEGG" id="gbr:Gbro_1355"/>
<dbReference type="STRING" id="526226.Gbro_1355"/>
<reference evidence="2" key="1">
    <citation type="submission" date="2009-10" db="EMBL/GenBank/DDBJ databases">
        <title>The complete chromosome of Gordonia bronchialis DSM 43247.</title>
        <authorList>
            <consortium name="US DOE Joint Genome Institute (JGI-PGF)"/>
            <person name="Lucas S."/>
            <person name="Copeland A."/>
            <person name="Lapidus A."/>
            <person name="Glavina del Rio T."/>
            <person name="Dalin E."/>
            <person name="Tice H."/>
            <person name="Bruce D."/>
            <person name="Goodwin L."/>
            <person name="Pitluck S."/>
            <person name="Kyrpides N."/>
            <person name="Mavromatis K."/>
            <person name="Ivanova N."/>
            <person name="Ovchinnikova G."/>
            <person name="Saunders E."/>
            <person name="Brettin T."/>
            <person name="Detter J.C."/>
            <person name="Han C."/>
            <person name="Larimer F."/>
            <person name="Land M."/>
            <person name="Hauser L."/>
            <person name="Markowitz V."/>
            <person name="Cheng J.-F."/>
            <person name="Hugenholtz P."/>
            <person name="Woyke T."/>
            <person name="Wu D."/>
            <person name="Jando M."/>
            <person name="Schneider S."/>
            <person name="Goeker M."/>
            <person name="Klenk H.-P."/>
            <person name="Eisen J.A."/>
        </authorList>
    </citation>
    <scope>NUCLEOTIDE SEQUENCE [LARGE SCALE GENOMIC DNA]</scope>
    <source>
        <strain evidence="2">ATCC 25592 / DSM 43247 / BCRC 13721 / JCM 3198 / KCTC 3076 / NBRC 16047 / NCTC 10667</strain>
    </source>
</reference>
<protein>
    <submittedName>
        <fullName evidence="1">Modification methylase, HemK family</fullName>
    </submittedName>
</protein>
<dbReference type="AlphaFoldDB" id="D0L682"/>
<dbReference type="PANTHER" id="PTHR18895">
    <property type="entry name" value="HEMK METHYLTRANSFERASE"/>
    <property type="match status" value="1"/>
</dbReference>
<dbReference type="Gene3D" id="1.10.8.10">
    <property type="entry name" value="DNA helicase RuvA subunit, C-terminal domain"/>
    <property type="match status" value="1"/>
</dbReference>
<keyword evidence="1" id="KW-0489">Methyltransferase</keyword>
<gene>
    <name evidence="1" type="ordered locus">Gbro_1355</name>
</gene>
<keyword evidence="2" id="KW-1185">Reference proteome</keyword>
<evidence type="ECO:0000313" key="2">
    <source>
        <dbReference type="Proteomes" id="UP000001219"/>
    </source>
</evidence>
<dbReference type="InterPro" id="IPR050320">
    <property type="entry name" value="N5-glutamine_MTase"/>
</dbReference>
<dbReference type="EMBL" id="CP001802">
    <property type="protein sequence ID" value="ACY20639.1"/>
    <property type="molecule type" value="Genomic_DNA"/>
</dbReference>
<dbReference type="eggNOG" id="COG2890">
    <property type="taxonomic scope" value="Bacteria"/>
</dbReference>
<dbReference type="HOGENOM" id="CLU_018398_4_2_11"/>
<evidence type="ECO:0000313" key="1">
    <source>
        <dbReference type="EMBL" id="ACY20639.1"/>
    </source>
</evidence>
<keyword evidence="1" id="KW-0808">Transferase</keyword>
<proteinExistence type="predicted"/>
<sequence length="264" mass="28168">MNDDERGAAETDPLVRALRLGGSVFAEEEATLLRAGAVDPEQLAAWCARRVAGEPLEHILGWVGFAGLRLAVGPGVFVPRQRSVLVADAAVAHILTSGANPTLLEAFCGVAPIATVVHHRVPGASIHLTDADPVALRYARRNVGDDAGVYVGPGFSGVPAHLRGYIDVVAAVPPYVPERDFEQLPHEAREYEPRAALIAGPDGLDHVRELIDDAAEWLSPHGVLVVEMNHAQFDATAEHARARGLRAEVIVGDDGQTVVARLRR</sequence>
<dbReference type="Proteomes" id="UP000001219">
    <property type="component" value="Chromosome"/>
</dbReference>
<dbReference type="GO" id="GO:0032259">
    <property type="term" value="P:methylation"/>
    <property type="evidence" value="ECO:0007669"/>
    <property type="project" value="UniProtKB-KW"/>
</dbReference>
<name>D0L682_GORB4</name>
<dbReference type="GO" id="GO:0008168">
    <property type="term" value="F:methyltransferase activity"/>
    <property type="evidence" value="ECO:0007669"/>
    <property type="project" value="UniProtKB-KW"/>
</dbReference>
<dbReference type="InterPro" id="IPR029063">
    <property type="entry name" value="SAM-dependent_MTases_sf"/>
</dbReference>
<reference evidence="1 2" key="2">
    <citation type="journal article" date="2010" name="Stand. Genomic Sci.">
        <title>Complete genome sequence of Gordonia bronchialis type strain (3410).</title>
        <authorList>
            <person name="Ivanova N."/>
            <person name="Sikorski J."/>
            <person name="Jando M."/>
            <person name="Lapidus A."/>
            <person name="Nolan M."/>
            <person name="Lucas S."/>
            <person name="Del Rio T.G."/>
            <person name="Tice H."/>
            <person name="Copeland A."/>
            <person name="Cheng J.F."/>
            <person name="Chen F."/>
            <person name="Bruce D."/>
            <person name="Goodwin L."/>
            <person name="Pitluck S."/>
            <person name="Mavromatis K."/>
            <person name="Ovchinnikova G."/>
            <person name="Pati A."/>
            <person name="Chen A."/>
            <person name="Palaniappan K."/>
            <person name="Land M."/>
            <person name="Hauser L."/>
            <person name="Chang Y.J."/>
            <person name="Jeffries C.D."/>
            <person name="Chain P."/>
            <person name="Saunders E."/>
            <person name="Han C."/>
            <person name="Detter J.C."/>
            <person name="Brettin T."/>
            <person name="Rohde M."/>
            <person name="Goker M."/>
            <person name="Bristow J."/>
            <person name="Eisen J.A."/>
            <person name="Markowitz V."/>
            <person name="Hugenholtz P."/>
            <person name="Klenk H.P."/>
            <person name="Kyrpides N.C."/>
        </authorList>
    </citation>
    <scope>NUCLEOTIDE SEQUENCE [LARGE SCALE GENOMIC DNA]</scope>
    <source>
        <strain evidence="2">ATCC 25592 / DSM 43247 / BCRC 13721 / JCM 3198 / KCTC 3076 / NBRC 16047 / NCTC 10667</strain>
    </source>
</reference>
<dbReference type="Gene3D" id="3.40.50.150">
    <property type="entry name" value="Vaccinia Virus protein VP39"/>
    <property type="match status" value="1"/>
</dbReference>